<proteinExistence type="predicted"/>
<gene>
    <name evidence="1" type="ORF">MGWOODY_Mmi1518</name>
</gene>
<evidence type="ECO:0000313" key="1">
    <source>
        <dbReference type="EMBL" id="CUV10690.1"/>
    </source>
</evidence>
<name>A0A160VIF5_9ZZZZ</name>
<organism evidence="1">
    <name type="scientific">hydrothermal vent metagenome</name>
    <dbReference type="NCBI Taxonomy" id="652676"/>
    <lineage>
        <taxon>unclassified sequences</taxon>
        <taxon>metagenomes</taxon>
        <taxon>ecological metagenomes</taxon>
    </lineage>
</organism>
<protein>
    <submittedName>
        <fullName evidence="1">Arsenate reductase</fullName>
        <ecNumber evidence="1">1.20.4.1</ecNumber>
    </submittedName>
</protein>
<dbReference type="PANTHER" id="PTHR30041:SF4">
    <property type="entry name" value="ARSENATE REDUCTASE"/>
    <property type="match status" value="1"/>
</dbReference>
<reference evidence="1" key="1">
    <citation type="submission" date="2015-10" db="EMBL/GenBank/DDBJ databases">
        <authorList>
            <person name="Gilbert D.G."/>
        </authorList>
    </citation>
    <scope>NUCLEOTIDE SEQUENCE</scope>
</reference>
<dbReference type="EC" id="1.20.4.1" evidence="1"/>
<sequence length="95" mass="11142">MRDNGIEPFIIEYLKNSPTIDEFENLSVKLGMRPMEFIRKAEMDFKNNDLKNKLEDDKAMFKAMNQYPKIMERPIVVKGDRAVLGRPPENILKLL</sequence>
<dbReference type="InterPro" id="IPR036249">
    <property type="entry name" value="Thioredoxin-like_sf"/>
</dbReference>
<dbReference type="GO" id="GO:0008794">
    <property type="term" value="F:arsenate reductase (glutaredoxin) activity"/>
    <property type="evidence" value="ECO:0007669"/>
    <property type="project" value="UniProtKB-EC"/>
</dbReference>
<dbReference type="InterPro" id="IPR006660">
    <property type="entry name" value="Arsenate_reductase-like"/>
</dbReference>
<accession>A0A160VIF5</accession>
<dbReference type="EMBL" id="FAXC01000465">
    <property type="protein sequence ID" value="CUV10690.1"/>
    <property type="molecule type" value="Genomic_DNA"/>
</dbReference>
<dbReference type="Pfam" id="PF03960">
    <property type="entry name" value="ArsC"/>
    <property type="match status" value="1"/>
</dbReference>
<dbReference type="AlphaFoldDB" id="A0A160VIF5"/>
<dbReference type="Gene3D" id="3.40.30.10">
    <property type="entry name" value="Glutaredoxin"/>
    <property type="match status" value="1"/>
</dbReference>
<dbReference type="PROSITE" id="PS51353">
    <property type="entry name" value="ARSC"/>
    <property type="match status" value="1"/>
</dbReference>
<dbReference type="SUPFAM" id="SSF52833">
    <property type="entry name" value="Thioredoxin-like"/>
    <property type="match status" value="1"/>
</dbReference>
<keyword evidence="1" id="KW-0560">Oxidoreductase</keyword>
<dbReference type="PANTHER" id="PTHR30041">
    <property type="entry name" value="ARSENATE REDUCTASE"/>
    <property type="match status" value="1"/>
</dbReference>